<protein>
    <recommendedName>
        <fullName evidence="5">Methyltransferase FkbM domain-containing protein</fullName>
    </recommendedName>
</protein>
<dbReference type="InterPro" id="IPR011990">
    <property type="entry name" value="TPR-like_helical_dom_sf"/>
</dbReference>
<reference evidence="3 4" key="1">
    <citation type="submission" date="2024-03" db="EMBL/GenBank/DDBJ databases">
        <title>Aureococcus anophagefferens CCMP1851 and Kratosvirus quantuckense: Draft genome of a second virus-susceptible host strain in the model system.</title>
        <authorList>
            <person name="Chase E."/>
            <person name="Truchon A.R."/>
            <person name="Schepens W."/>
            <person name="Wilhelm S.W."/>
        </authorList>
    </citation>
    <scope>NUCLEOTIDE SEQUENCE [LARGE SCALE GENOMIC DNA]</scope>
    <source>
        <strain evidence="3 4">CCMP1851</strain>
    </source>
</reference>
<dbReference type="InterPro" id="IPR029063">
    <property type="entry name" value="SAM-dependent_MTases_sf"/>
</dbReference>
<evidence type="ECO:0000313" key="3">
    <source>
        <dbReference type="EMBL" id="KAK7248619.1"/>
    </source>
</evidence>
<name>A0ABR1G6A8_AURAN</name>
<gene>
    <name evidence="3" type="ORF">SO694_00165030</name>
</gene>
<organism evidence="3 4">
    <name type="scientific">Aureococcus anophagefferens</name>
    <name type="common">Harmful bloom alga</name>
    <dbReference type="NCBI Taxonomy" id="44056"/>
    <lineage>
        <taxon>Eukaryota</taxon>
        <taxon>Sar</taxon>
        <taxon>Stramenopiles</taxon>
        <taxon>Ochrophyta</taxon>
        <taxon>Pelagophyceae</taxon>
        <taxon>Pelagomonadales</taxon>
        <taxon>Pelagomonadaceae</taxon>
        <taxon>Aureococcus</taxon>
    </lineage>
</organism>
<keyword evidence="2" id="KW-0732">Signal</keyword>
<evidence type="ECO:0000313" key="4">
    <source>
        <dbReference type="Proteomes" id="UP001363151"/>
    </source>
</evidence>
<dbReference type="EMBL" id="JBBJCI010000089">
    <property type="protein sequence ID" value="KAK7248619.1"/>
    <property type="molecule type" value="Genomic_DNA"/>
</dbReference>
<feature type="chain" id="PRO_5045797585" description="Methyltransferase FkbM domain-containing protein" evidence="2">
    <location>
        <begin position="21"/>
        <end position="766"/>
    </location>
</feature>
<dbReference type="Proteomes" id="UP001363151">
    <property type="component" value="Unassembled WGS sequence"/>
</dbReference>
<dbReference type="NCBIfam" id="TIGR01444">
    <property type="entry name" value="fkbM_fam"/>
    <property type="match status" value="1"/>
</dbReference>
<evidence type="ECO:0000256" key="1">
    <source>
        <dbReference type="SAM" id="MobiDB-lite"/>
    </source>
</evidence>
<feature type="region of interest" description="Disordered" evidence="1">
    <location>
        <begin position="146"/>
        <end position="225"/>
    </location>
</feature>
<dbReference type="Gene3D" id="3.40.50.150">
    <property type="entry name" value="Vaccinia Virus protein VP39"/>
    <property type="match status" value="1"/>
</dbReference>
<dbReference type="SUPFAM" id="SSF53335">
    <property type="entry name" value="S-adenosyl-L-methionine-dependent methyltransferases"/>
    <property type="match status" value="1"/>
</dbReference>
<dbReference type="InterPro" id="IPR006342">
    <property type="entry name" value="FkbM_mtfrase"/>
</dbReference>
<keyword evidence="4" id="KW-1185">Reference proteome</keyword>
<comment type="caution">
    <text evidence="3">The sequence shown here is derived from an EMBL/GenBank/DDBJ whole genome shotgun (WGS) entry which is preliminary data.</text>
</comment>
<accession>A0ABR1G6A8</accession>
<evidence type="ECO:0000256" key="2">
    <source>
        <dbReference type="SAM" id="SignalP"/>
    </source>
</evidence>
<evidence type="ECO:0008006" key="5">
    <source>
        <dbReference type="Google" id="ProtNLM"/>
    </source>
</evidence>
<feature type="compositionally biased region" description="Low complexity" evidence="1">
    <location>
        <begin position="183"/>
        <end position="196"/>
    </location>
</feature>
<feature type="signal peptide" evidence="2">
    <location>
        <begin position="1"/>
        <end position="20"/>
    </location>
</feature>
<proteinExistence type="predicted"/>
<dbReference type="Gene3D" id="1.25.40.10">
    <property type="entry name" value="Tetratricopeptide repeat domain"/>
    <property type="match status" value="1"/>
</dbReference>
<sequence length="766" mass="80152">MKARLLVAAWLGAALPTTEIALDDLPASLFDGDVDANAAAFCARHDFGPTPQGLACADAIAADVVLRGNGTLAAAEATARARVLYDQRRFDDARWRCARRVPRATTAARRRLDRVLDLPGALTLRSAVRAARGDLDGAVDDAARAAAAAPGDPRAGRHLGMALLDRTDPATRARRTRSPRRSPPTTTSARATPSRARGARGRGAAGRPRDLRHRRRALRPPAPRESAAGYGLGLTVLAPPLGATWSNGLKLALLRDFAAGLPAPRPRVAADGYDVAPGGGAAAVVARLARFEARNADVVVFSAEQPFYFRGGGARRRAPPRRAARRRAAGRQRIVLDAHQELFGNTGGRGDARDFGVRDGALHNALTDTYPVVLHCPGDRRFRAEFARLQRLGWAARFPDCGDGRLAILAAVVHTTHSRNLAPGEGHNVFVEGEVAVTRGRYGVSVTDLGDRVVGTHLREIGEWEQPIVDIAAELLRPGDTVWECGGHVGAHTLGLAAAVGDSGLVHVWEPQRSPRLLLAASVALNGLRHVDVHGEALGAADGGRVALGACDGGFCRENSGARALAPGRGVDFAGDAAAISPETAALASLDGLRRAGAISGGCPALIKSDVEGMDLDMLAGARGVIDACRPALLFELVQPRLAYGPGVQRGLLARHPAYACAWAVFRIVPGVDDAFRVPNVEPSGLGVAESGPMSYNLLCAAGTPPEALAPRSAALGLVRGVRDAATDALYGGPDCRAYEADLRAAGVYADIVGVDGGTICSDKWS</sequence>